<feature type="compositionally biased region" description="Basic and acidic residues" evidence="11">
    <location>
        <begin position="775"/>
        <end position="794"/>
    </location>
</feature>
<feature type="transmembrane region" description="Helical" evidence="10">
    <location>
        <begin position="621"/>
        <end position="645"/>
    </location>
</feature>
<dbReference type="OrthoDB" id="26569at2759"/>
<feature type="transmembrane region" description="Helical" evidence="10">
    <location>
        <begin position="801"/>
        <end position="821"/>
    </location>
</feature>
<dbReference type="GO" id="GO:0030428">
    <property type="term" value="C:cell septum"/>
    <property type="evidence" value="ECO:0007669"/>
    <property type="project" value="TreeGrafter"/>
</dbReference>
<dbReference type="EC" id="2.4.1.16" evidence="2 10"/>
<evidence type="ECO:0000256" key="9">
    <source>
        <dbReference type="ARBA" id="ARBA00048014"/>
    </source>
</evidence>
<dbReference type="InParanoid" id="A0A0C3FJ74"/>
<dbReference type="PANTHER" id="PTHR22914">
    <property type="entry name" value="CHITIN SYNTHASE"/>
    <property type="match status" value="1"/>
</dbReference>
<gene>
    <name evidence="13" type="ORF">PILCRDRAFT_823002</name>
</gene>
<evidence type="ECO:0000256" key="6">
    <source>
        <dbReference type="ARBA" id="ARBA00023136"/>
    </source>
</evidence>
<keyword evidence="10" id="KW-1003">Cell membrane</keyword>
<evidence type="ECO:0000256" key="8">
    <source>
        <dbReference type="ARBA" id="ARBA00024009"/>
    </source>
</evidence>
<feature type="transmembrane region" description="Helical" evidence="10">
    <location>
        <begin position="505"/>
        <end position="524"/>
    </location>
</feature>
<feature type="region of interest" description="Disordered" evidence="11">
    <location>
        <begin position="769"/>
        <end position="794"/>
    </location>
</feature>
<dbReference type="SUPFAM" id="SSF53448">
    <property type="entry name" value="Nucleotide-diphospho-sugar transferases"/>
    <property type="match status" value="1"/>
</dbReference>
<feature type="transmembrane region" description="Helical" evidence="10">
    <location>
        <begin position="588"/>
        <end position="609"/>
    </location>
</feature>
<dbReference type="GO" id="GO:0005886">
    <property type="term" value="C:plasma membrane"/>
    <property type="evidence" value="ECO:0007669"/>
    <property type="project" value="UniProtKB-SubCell"/>
</dbReference>
<dbReference type="InterPro" id="IPR013616">
    <property type="entry name" value="Chitin_synth_N"/>
</dbReference>
<organism evidence="13 14">
    <name type="scientific">Piloderma croceum (strain F 1598)</name>
    <dbReference type="NCBI Taxonomy" id="765440"/>
    <lineage>
        <taxon>Eukaryota</taxon>
        <taxon>Fungi</taxon>
        <taxon>Dikarya</taxon>
        <taxon>Basidiomycota</taxon>
        <taxon>Agaricomycotina</taxon>
        <taxon>Agaricomycetes</taxon>
        <taxon>Agaricomycetidae</taxon>
        <taxon>Atheliales</taxon>
        <taxon>Atheliaceae</taxon>
        <taxon>Piloderma</taxon>
    </lineage>
</organism>
<dbReference type="EMBL" id="KN833007">
    <property type="protein sequence ID" value="KIM79819.1"/>
    <property type="molecule type" value="Genomic_DNA"/>
</dbReference>
<evidence type="ECO:0000256" key="2">
    <source>
        <dbReference type="ARBA" id="ARBA00012543"/>
    </source>
</evidence>
<dbReference type="AlphaFoldDB" id="A0A0C3FJ74"/>
<dbReference type="InterPro" id="IPR004835">
    <property type="entry name" value="Chitin_synth"/>
</dbReference>
<evidence type="ECO:0000256" key="3">
    <source>
        <dbReference type="ARBA" id="ARBA00022676"/>
    </source>
</evidence>
<dbReference type="Proteomes" id="UP000054166">
    <property type="component" value="Unassembled WGS sequence"/>
</dbReference>
<feature type="transmembrane region" description="Helical" evidence="10">
    <location>
        <begin position="696"/>
        <end position="715"/>
    </location>
</feature>
<evidence type="ECO:0000256" key="5">
    <source>
        <dbReference type="ARBA" id="ARBA00022989"/>
    </source>
</evidence>
<keyword evidence="7 10" id="KW-0961">Cell wall biogenesis/degradation</keyword>
<reference evidence="14" key="2">
    <citation type="submission" date="2015-01" db="EMBL/GenBank/DDBJ databases">
        <title>Evolutionary Origins and Diversification of the Mycorrhizal Mutualists.</title>
        <authorList>
            <consortium name="DOE Joint Genome Institute"/>
            <consortium name="Mycorrhizal Genomics Consortium"/>
            <person name="Kohler A."/>
            <person name="Kuo A."/>
            <person name="Nagy L.G."/>
            <person name="Floudas D."/>
            <person name="Copeland A."/>
            <person name="Barry K.W."/>
            <person name="Cichocki N."/>
            <person name="Veneault-Fourrey C."/>
            <person name="LaButti K."/>
            <person name="Lindquist E.A."/>
            <person name="Lipzen A."/>
            <person name="Lundell T."/>
            <person name="Morin E."/>
            <person name="Murat C."/>
            <person name="Riley R."/>
            <person name="Ohm R."/>
            <person name="Sun H."/>
            <person name="Tunlid A."/>
            <person name="Henrissat B."/>
            <person name="Grigoriev I.V."/>
            <person name="Hibbett D.S."/>
            <person name="Martin F."/>
        </authorList>
    </citation>
    <scope>NUCLEOTIDE SEQUENCE [LARGE SCALE GENOMIC DNA]</scope>
    <source>
        <strain evidence="14">F 1598</strain>
    </source>
</reference>
<dbReference type="HOGENOM" id="CLU_004760_3_0_1"/>
<evidence type="ECO:0000256" key="11">
    <source>
        <dbReference type="SAM" id="MobiDB-lite"/>
    </source>
</evidence>
<proteinExistence type="inferred from homology"/>
<comment type="function">
    <text evidence="8 10">Polymerizes chitin, a structural polymer of the cell wall and septum, by transferring the sugar moiety of UDP-GlcNAc to the non-reducing end of the growing chitin polymer.</text>
</comment>
<feature type="region of interest" description="Disordered" evidence="11">
    <location>
        <begin position="1"/>
        <end position="39"/>
    </location>
</feature>
<feature type="transmembrane region" description="Helical" evidence="10">
    <location>
        <begin position="842"/>
        <end position="864"/>
    </location>
</feature>
<evidence type="ECO:0000256" key="4">
    <source>
        <dbReference type="ARBA" id="ARBA00022692"/>
    </source>
</evidence>
<keyword evidence="14" id="KW-1185">Reference proteome</keyword>
<keyword evidence="5 10" id="KW-1133">Transmembrane helix</keyword>
<feature type="domain" description="Chitin synthase N-terminal" evidence="12">
    <location>
        <begin position="124"/>
        <end position="188"/>
    </location>
</feature>
<comment type="similarity">
    <text evidence="10">Belongs to the chitin synthase family.</text>
</comment>
<reference evidence="13 14" key="1">
    <citation type="submission" date="2014-04" db="EMBL/GenBank/DDBJ databases">
        <authorList>
            <consortium name="DOE Joint Genome Institute"/>
            <person name="Kuo A."/>
            <person name="Tarkka M."/>
            <person name="Buscot F."/>
            <person name="Kohler A."/>
            <person name="Nagy L.G."/>
            <person name="Floudas D."/>
            <person name="Copeland A."/>
            <person name="Barry K.W."/>
            <person name="Cichocki N."/>
            <person name="Veneault-Fourrey C."/>
            <person name="LaButti K."/>
            <person name="Lindquist E.A."/>
            <person name="Lipzen A."/>
            <person name="Lundell T."/>
            <person name="Morin E."/>
            <person name="Murat C."/>
            <person name="Sun H."/>
            <person name="Tunlid A."/>
            <person name="Henrissat B."/>
            <person name="Grigoriev I.V."/>
            <person name="Hibbett D.S."/>
            <person name="Martin F."/>
            <person name="Nordberg H.P."/>
            <person name="Cantor M.N."/>
            <person name="Hua S.X."/>
        </authorList>
    </citation>
    <scope>NUCLEOTIDE SEQUENCE [LARGE SCALE GENOMIC DNA]</scope>
    <source>
        <strain evidence="13 14">F 1598</strain>
    </source>
</reference>
<evidence type="ECO:0000313" key="13">
    <source>
        <dbReference type="EMBL" id="KIM79819.1"/>
    </source>
</evidence>
<keyword evidence="4 10" id="KW-0812">Transmembrane</keyword>
<keyword evidence="10 13" id="KW-0808">Transferase</keyword>
<evidence type="ECO:0000313" key="14">
    <source>
        <dbReference type="Proteomes" id="UP000054166"/>
    </source>
</evidence>
<dbReference type="STRING" id="765440.A0A0C3FJ74"/>
<name>A0A0C3FJ74_PILCF</name>
<dbReference type="GO" id="GO:0071555">
    <property type="term" value="P:cell wall organization"/>
    <property type="evidence" value="ECO:0007669"/>
    <property type="project" value="UniProtKB-KW"/>
</dbReference>
<evidence type="ECO:0000256" key="1">
    <source>
        <dbReference type="ARBA" id="ARBA00004141"/>
    </source>
</evidence>
<comment type="subcellular location">
    <subcellularLocation>
        <location evidence="10">Cell membrane</location>
        <topology evidence="10">Multi-pass membrane protein</topology>
    </subcellularLocation>
    <subcellularLocation>
        <location evidence="1">Membrane</location>
        <topology evidence="1">Multi-pass membrane protein</topology>
    </subcellularLocation>
</comment>
<feature type="compositionally biased region" description="Polar residues" evidence="11">
    <location>
        <begin position="13"/>
        <end position="26"/>
    </location>
</feature>
<evidence type="ECO:0000256" key="7">
    <source>
        <dbReference type="ARBA" id="ARBA00023316"/>
    </source>
</evidence>
<dbReference type="InterPro" id="IPR029044">
    <property type="entry name" value="Nucleotide-diphossugar_trans"/>
</dbReference>
<comment type="catalytic activity">
    <reaction evidence="9 10">
        <text>[(1-&gt;4)-N-acetyl-beta-D-glucosaminyl](n) + UDP-N-acetyl-alpha-D-glucosamine = [(1-&gt;4)-N-acetyl-beta-D-glucosaminyl](n+1) + UDP + H(+)</text>
        <dbReference type="Rhea" id="RHEA:16637"/>
        <dbReference type="Rhea" id="RHEA-COMP:9593"/>
        <dbReference type="Rhea" id="RHEA-COMP:9595"/>
        <dbReference type="ChEBI" id="CHEBI:15378"/>
        <dbReference type="ChEBI" id="CHEBI:17029"/>
        <dbReference type="ChEBI" id="CHEBI:57705"/>
        <dbReference type="ChEBI" id="CHEBI:58223"/>
        <dbReference type="EC" id="2.4.1.16"/>
    </reaction>
</comment>
<keyword evidence="3 10" id="KW-0328">Glycosyltransferase</keyword>
<sequence>MAYYQPNDPYYHQNDNYHSYPQTGNTGVAPDLPPQTYAQPPQQHYNTYDDAHSMKSYQSGYGGSQVHLNPQYEMSQVTVHDNIPPVPSMPYAFQQDYPPQRPGMQRDMSTGYSMAREKLLRRRSMRQVELVNGNLVLDVQVPSHITPKGMNDVEEMCKMRYTAATCDPDDFMRSRYSLRPYLYGRHTELFIVMTMYNEDEVLFVKTMNAVIKNIAHLCGRNRSKMWGAEGWKKVVVCIVSDGRSKVNKRTLQVLTLMGCYQEGVMKDSVAGKDVTAHIFEYTSNVIVTDTGEISMGACPVQILFCLKEQNKKKLNSHRWFFNAFGPLLKPNVCVLLDVGTKPTGTSIYELWKCFDKHSNVGGACGEICVDTGRGCNLLLRSPLAASQNFEYKMSNILDKPLESVFGYISVLPGAFSAYRYRALLNGPDGKGPLNSYFKGEAMHGGGANGAGLFERNMYLAEDRILCFEIVTKKREGWILKYVKSAKAATDVPTTVAEFISQRRRWLNGSLFASIHATVFWFRIWTSGQGFFRKLFLQLLFIYNGIQLFFTWTSLANFYLAFFFLVSSATASPKTDAFNFLSNGAGQEVFEVILKLYIGLIFVIVVCSLGNRPQGSKWTYSIAIVLFGICNIITLWCAGFTVWLAVPHTLAGWKDFPHLVETNKTFREIVISLAATYGLYLISSFMHFEPWHMFTSFLQYLFLLPSYVNILMMYAMCNLHDVTWGTKGDNGSTKDLGGAKKIKGENGQEFMEVELPTAREDVDQMWAASRSSLRTKPREEKEHRDAQTKQADHDRNSRTNVVLAWVGTNMCMILVFTSTAFTNWVNTHIEKTDDTSFNPYLNVLFIALAGLSAIRFVGSALYLIFRLFGF</sequence>
<accession>A0A0C3FJ74</accession>
<dbReference type="PANTHER" id="PTHR22914:SF44">
    <property type="entry name" value="CHITIN SYNTHASE 2"/>
    <property type="match status" value="1"/>
</dbReference>
<dbReference type="CDD" id="cd04190">
    <property type="entry name" value="Chitin_synth_C"/>
    <property type="match status" value="1"/>
</dbReference>
<dbReference type="Pfam" id="PF08407">
    <property type="entry name" value="Chitin_synth_1N"/>
    <property type="match status" value="1"/>
</dbReference>
<keyword evidence="6 10" id="KW-0472">Membrane</keyword>
<dbReference type="Pfam" id="PF01644">
    <property type="entry name" value="Chitin_synth_1"/>
    <property type="match status" value="1"/>
</dbReference>
<dbReference type="GO" id="GO:0006031">
    <property type="term" value="P:chitin biosynthetic process"/>
    <property type="evidence" value="ECO:0007669"/>
    <property type="project" value="UniProtKB-UniRule"/>
</dbReference>
<evidence type="ECO:0000256" key="10">
    <source>
        <dbReference type="RuleBase" id="RU366040"/>
    </source>
</evidence>
<protein>
    <recommendedName>
        <fullName evidence="2 10">Chitin synthase</fullName>
        <ecNumber evidence="2 10">2.4.1.16</ecNumber>
    </recommendedName>
</protein>
<dbReference type="GO" id="GO:0004100">
    <property type="term" value="F:chitin synthase activity"/>
    <property type="evidence" value="ECO:0007669"/>
    <property type="project" value="UniProtKB-UniRule"/>
</dbReference>
<evidence type="ECO:0000259" key="12">
    <source>
        <dbReference type="Pfam" id="PF08407"/>
    </source>
</evidence>
<feature type="transmembrane region" description="Helical" evidence="10">
    <location>
        <begin position="545"/>
        <end position="568"/>
    </location>
</feature>